<name>A0A6G6IVB6_PSENT</name>
<protein>
    <submittedName>
        <fullName evidence="2">Uncharacterized protein</fullName>
    </submittedName>
</protein>
<dbReference type="KEGG" id="pnt:G5B91_12275"/>
<dbReference type="EMBL" id="CP049140">
    <property type="protein sequence ID" value="QIE84979.1"/>
    <property type="molecule type" value="Genomic_DNA"/>
</dbReference>
<dbReference type="RefSeq" id="WP_024766783.1">
    <property type="nucleotide sequence ID" value="NZ_CP049140.1"/>
</dbReference>
<gene>
    <name evidence="1" type="ORF">G5B91_01320</name>
    <name evidence="2" type="ORF">G5B91_12275</name>
</gene>
<proteinExistence type="predicted"/>
<sequence>MAMVVAPPKVFPLVVNLARRQITLTLTRDGEVTSNEKVGLLLLPGSLEVVGIFVARDGAQAVQRFLASAVSGPYLLLVTDEVLPRRAAARYPVITQDLVLAVDLNDGTGGGAGLPALLPARVVVDGADAAREVLAVEQQADGEWRVAGHGRTTAGSADLDLRVSGGGRVYALGLDDWGVQFQPGLQVAIGVAIRPTLFQGWLYRVTQAGQLPAVEPEWWDETLTGPQLVGTARAVVVRYYQPQALGPITVEMV</sequence>
<reference evidence="2 3" key="1">
    <citation type="submission" date="2020-02" db="EMBL/GenBank/DDBJ databases">
        <title>Integrative conjugative elements (ICEs) and plasmids drive adaptation of Pseudomonas nitroreducens strain HBP1 to wastewater environment.</title>
        <authorList>
            <person name="Sentchilo V."/>
            <person name="Carraro N."/>
            <person name="Bertelli C."/>
            <person name="van der Meer J.R."/>
        </authorList>
    </citation>
    <scope>NUCLEOTIDE SEQUENCE [LARGE SCALE GENOMIC DNA]</scope>
    <source>
        <strain evidence="2 3">HBP1</strain>
    </source>
</reference>
<evidence type="ECO:0000313" key="3">
    <source>
        <dbReference type="Proteomes" id="UP000501063"/>
    </source>
</evidence>
<organism evidence="2 3">
    <name type="scientific">Pseudomonas nitroreducens</name>
    <dbReference type="NCBI Taxonomy" id="46680"/>
    <lineage>
        <taxon>Bacteria</taxon>
        <taxon>Pseudomonadati</taxon>
        <taxon>Pseudomonadota</taxon>
        <taxon>Gammaproteobacteria</taxon>
        <taxon>Pseudomonadales</taxon>
        <taxon>Pseudomonadaceae</taxon>
        <taxon>Pseudomonas</taxon>
    </lineage>
</organism>
<dbReference type="Proteomes" id="UP000501063">
    <property type="component" value="Chromosome"/>
</dbReference>
<dbReference type="AlphaFoldDB" id="A0A6G6IVB6"/>
<dbReference type="KEGG" id="pnt:G5B91_01320"/>
<dbReference type="EMBL" id="CP049140">
    <property type="protein sequence ID" value="QIE86999.1"/>
    <property type="molecule type" value="Genomic_DNA"/>
</dbReference>
<evidence type="ECO:0000313" key="1">
    <source>
        <dbReference type="EMBL" id="QIE84979.1"/>
    </source>
</evidence>
<accession>A0A6G6IVB6</accession>
<evidence type="ECO:0000313" key="2">
    <source>
        <dbReference type="EMBL" id="QIE86999.1"/>
    </source>
</evidence>